<evidence type="ECO:0000313" key="2">
    <source>
        <dbReference type="EMBL" id="CAG4882291.1"/>
    </source>
</evidence>
<feature type="compositionally biased region" description="Basic and acidic residues" evidence="1">
    <location>
        <begin position="90"/>
        <end position="99"/>
    </location>
</feature>
<reference evidence="2" key="1">
    <citation type="submission" date="2021-04" db="EMBL/GenBank/DDBJ databases">
        <authorList>
            <person name="Hornung B."/>
        </authorList>
    </citation>
    <scope>NUCLEOTIDE SEQUENCE</scope>
    <source>
        <strain evidence="2">G5G6</strain>
    </source>
</reference>
<feature type="region of interest" description="Disordered" evidence="1">
    <location>
        <begin position="88"/>
        <end position="118"/>
    </location>
</feature>
<organism evidence="2 3">
    <name type="scientific">Georgfuchsia toluolica</name>
    <dbReference type="NCBI Taxonomy" id="424218"/>
    <lineage>
        <taxon>Bacteria</taxon>
        <taxon>Pseudomonadati</taxon>
        <taxon>Pseudomonadota</taxon>
        <taxon>Betaproteobacteria</taxon>
        <taxon>Nitrosomonadales</taxon>
        <taxon>Sterolibacteriaceae</taxon>
        <taxon>Georgfuchsia</taxon>
    </lineage>
</organism>
<dbReference type="EMBL" id="CAJQUM010000001">
    <property type="protein sequence ID" value="CAG4882291.1"/>
    <property type="molecule type" value="Genomic_DNA"/>
</dbReference>
<evidence type="ECO:0000256" key="1">
    <source>
        <dbReference type="SAM" id="MobiDB-lite"/>
    </source>
</evidence>
<sequence length="118" mass="13241">MPPSSLILWDYLLNVKRSLQSLKNKYISACNGHLQRYPGGTGNRLSISLFNMQSYNMRLCINIMKIETIFATLSEHAVKSASILQAIGDESTRGETDTHGKKRQKSKDPNRQCAADQP</sequence>
<dbReference type="AlphaFoldDB" id="A0A916N884"/>
<accession>A0A916N884</accession>
<name>A0A916N884_9PROT</name>
<keyword evidence="3" id="KW-1185">Reference proteome</keyword>
<gene>
    <name evidence="2" type="ORF">GTOL_10173</name>
</gene>
<evidence type="ECO:0000313" key="3">
    <source>
        <dbReference type="Proteomes" id="UP000742786"/>
    </source>
</evidence>
<protein>
    <submittedName>
        <fullName evidence="2">Uncharacterized protein</fullName>
    </submittedName>
</protein>
<dbReference type="Proteomes" id="UP000742786">
    <property type="component" value="Unassembled WGS sequence"/>
</dbReference>
<comment type="caution">
    <text evidence="2">The sequence shown here is derived from an EMBL/GenBank/DDBJ whole genome shotgun (WGS) entry which is preliminary data.</text>
</comment>
<proteinExistence type="predicted"/>